<evidence type="ECO:0000256" key="7">
    <source>
        <dbReference type="ARBA" id="ARBA00023224"/>
    </source>
</evidence>
<evidence type="ECO:0000256" key="3">
    <source>
        <dbReference type="ARBA" id="ARBA00022989"/>
    </source>
</evidence>
<evidence type="ECO:0000256" key="6">
    <source>
        <dbReference type="ARBA" id="ARBA00023170"/>
    </source>
</evidence>
<dbReference type="EMBL" id="SUNJ01002472">
    <property type="protein sequence ID" value="TPP65955.1"/>
    <property type="molecule type" value="Genomic_DNA"/>
</dbReference>
<dbReference type="InterPro" id="IPR017452">
    <property type="entry name" value="GPCR_Rhodpsn_7TM"/>
</dbReference>
<dbReference type="STRING" id="46835.A0A504YZQ7"/>
<reference evidence="10 11" key="1">
    <citation type="submission" date="2019-04" db="EMBL/GenBank/DDBJ databases">
        <title>Annotation for the trematode Fasciola gigantica.</title>
        <authorList>
            <person name="Choi Y.-J."/>
        </authorList>
    </citation>
    <scope>NUCLEOTIDE SEQUENCE [LARGE SCALE GENOMIC DNA]</scope>
    <source>
        <strain evidence="10">Uganda_cow_1</strain>
    </source>
</reference>
<keyword evidence="6 10" id="KW-0675">Receptor</keyword>
<accession>A0A504YZQ7</accession>
<organism evidence="10 11">
    <name type="scientific">Fasciola gigantica</name>
    <name type="common">Giant liver fluke</name>
    <dbReference type="NCBI Taxonomy" id="46835"/>
    <lineage>
        <taxon>Eukaryota</taxon>
        <taxon>Metazoa</taxon>
        <taxon>Spiralia</taxon>
        <taxon>Lophotrochozoa</taxon>
        <taxon>Platyhelminthes</taxon>
        <taxon>Trematoda</taxon>
        <taxon>Digenea</taxon>
        <taxon>Plagiorchiida</taxon>
        <taxon>Echinostomata</taxon>
        <taxon>Echinostomatoidea</taxon>
        <taxon>Fasciolidae</taxon>
        <taxon>Fasciola</taxon>
    </lineage>
</organism>
<keyword evidence="4" id="KW-0297">G-protein coupled receptor</keyword>
<evidence type="ECO:0000313" key="10">
    <source>
        <dbReference type="EMBL" id="TPP65955.1"/>
    </source>
</evidence>
<evidence type="ECO:0000256" key="8">
    <source>
        <dbReference type="SAM" id="Phobius"/>
    </source>
</evidence>
<evidence type="ECO:0000313" key="11">
    <source>
        <dbReference type="Proteomes" id="UP000316759"/>
    </source>
</evidence>
<dbReference type="PANTHER" id="PTHR24235">
    <property type="entry name" value="NEUROPEPTIDE Y RECEPTOR"/>
    <property type="match status" value="1"/>
</dbReference>
<keyword evidence="5 8" id="KW-0472">Membrane</keyword>
<evidence type="ECO:0000256" key="2">
    <source>
        <dbReference type="ARBA" id="ARBA00022692"/>
    </source>
</evidence>
<sequence>MYIRIEHKQLPFGSAAVIIMGSIDFPLNETGLVKSEGELDGADCNMSLVHFSGIKYLLEKCPSFSGPLQKALIQVFQEEYGNSRDEPDLPLPVLICTLTVFIMMIMFGTLGSTLVILVVARKPAMRSRSNMFIMNLAISDLTLCLFTEPFNLFQIWATNRPWTLGSLMCKFLAMFQGTNIFVSTISITAIALDRFQVSLVSVYANPS</sequence>
<evidence type="ECO:0000259" key="9">
    <source>
        <dbReference type="PROSITE" id="PS50262"/>
    </source>
</evidence>
<dbReference type="AlphaFoldDB" id="A0A504YZQ7"/>
<keyword evidence="11" id="KW-1185">Reference proteome</keyword>
<dbReference type="Proteomes" id="UP000316759">
    <property type="component" value="Unassembled WGS sequence"/>
</dbReference>
<dbReference type="SUPFAM" id="SSF81321">
    <property type="entry name" value="Family A G protein-coupled receptor-like"/>
    <property type="match status" value="1"/>
</dbReference>
<protein>
    <submittedName>
        <fullName evidence="10">Neuropeptide F receptor</fullName>
    </submittedName>
</protein>
<feature type="transmembrane region" description="Helical" evidence="8">
    <location>
        <begin position="132"/>
        <end position="153"/>
    </location>
</feature>
<dbReference type="InterPro" id="IPR000276">
    <property type="entry name" value="GPCR_Rhodpsn"/>
</dbReference>
<comment type="caution">
    <text evidence="10">The sequence shown here is derived from an EMBL/GenBank/DDBJ whole genome shotgun (WGS) entry which is preliminary data.</text>
</comment>
<evidence type="ECO:0000256" key="5">
    <source>
        <dbReference type="ARBA" id="ARBA00023136"/>
    </source>
</evidence>
<evidence type="ECO:0000256" key="1">
    <source>
        <dbReference type="ARBA" id="ARBA00004141"/>
    </source>
</evidence>
<keyword evidence="2 8" id="KW-0812">Transmembrane</keyword>
<keyword evidence="7" id="KW-0807">Transducer</keyword>
<dbReference type="OrthoDB" id="9046662at2759"/>
<dbReference type="PRINTS" id="PR00237">
    <property type="entry name" value="GPCRRHODOPSN"/>
</dbReference>
<dbReference type="Gene3D" id="1.20.1070.10">
    <property type="entry name" value="Rhodopsin 7-helix transmembrane proteins"/>
    <property type="match status" value="1"/>
</dbReference>
<feature type="domain" description="G-protein coupled receptors family 1 profile" evidence="9">
    <location>
        <begin position="111"/>
        <end position="207"/>
    </location>
</feature>
<name>A0A504YZQ7_FASGI</name>
<dbReference type="GO" id="GO:0004930">
    <property type="term" value="F:G protein-coupled receptor activity"/>
    <property type="evidence" value="ECO:0007669"/>
    <property type="project" value="UniProtKB-KW"/>
</dbReference>
<proteinExistence type="predicted"/>
<dbReference type="GO" id="GO:0016020">
    <property type="term" value="C:membrane"/>
    <property type="evidence" value="ECO:0007669"/>
    <property type="project" value="UniProtKB-SubCell"/>
</dbReference>
<dbReference type="PANTHER" id="PTHR24235:SF12">
    <property type="entry name" value="G-PROTEIN COUPLED RECEPTORS FAMILY 1 PROFILE DOMAIN-CONTAINING PROTEIN"/>
    <property type="match status" value="1"/>
</dbReference>
<keyword evidence="3 8" id="KW-1133">Transmembrane helix</keyword>
<feature type="transmembrane region" description="Helical" evidence="8">
    <location>
        <begin position="173"/>
        <end position="192"/>
    </location>
</feature>
<evidence type="ECO:0000256" key="4">
    <source>
        <dbReference type="ARBA" id="ARBA00023040"/>
    </source>
</evidence>
<comment type="subcellular location">
    <subcellularLocation>
        <location evidence="1">Membrane</location>
        <topology evidence="1">Multi-pass membrane protein</topology>
    </subcellularLocation>
</comment>
<gene>
    <name evidence="10" type="ORF">FGIG_11085</name>
</gene>
<feature type="transmembrane region" description="Helical" evidence="8">
    <location>
        <begin position="91"/>
        <end position="120"/>
    </location>
</feature>
<dbReference type="Pfam" id="PF00001">
    <property type="entry name" value="7tm_1"/>
    <property type="match status" value="1"/>
</dbReference>
<dbReference type="PROSITE" id="PS50262">
    <property type="entry name" value="G_PROTEIN_RECEP_F1_2"/>
    <property type="match status" value="1"/>
</dbReference>